<dbReference type="GeneID" id="83710301"/>
<organism evidence="4 5">
    <name type="scientific">Mitsuokella jalaludinii</name>
    <dbReference type="NCBI Taxonomy" id="187979"/>
    <lineage>
        <taxon>Bacteria</taxon>
        <taxon>Bacillati</taxon>
        <taxon>Bacillota</taxon>
        <taxon>Negativicutes</taxon>
        <taxon>Selenomonadales</taxon>
        <taxon>Selenomonadaceae</taxon>
        <taxon>Mitsuokella</taxon>
    </lineage>
</organism>
<reference evidence="4 5" key="1">
    <citation type="submission" date="2015-09" db="EMBL/GenBank/DDBJ databases">
        <authorList>
            <consortium name="Pathogen Informatics"/>
        </authorList>
    </citation>
    <scope>NUCLEOTIDE SEQUENCE [LARGE SCALE GENOMIC DNA]</scope>
    <source>
        <strain evidence="4 5">2789STDY5608828</strain>
    </source>
</reference>
<accession>A0A174CFJ7</accession>
<keyword evidence="2 4" id="KW-0808">Transferase</keyword>
<dbReference type="AlphaFoldDB" id="A0A174CFJ7"/>
<keyword evidence="3" id="KW-0479">Metal-binding</keyword>
<evidence type="ECO:0000313" key="5">
    <source>
        <dbReference type="Proteomes" id="UP000095546"/>
    </source>
</evidence>
<name>A0A174CFJ7_9FIRM</name>
<sequence length="333" mass="39434">MKEFVDTFFDVNNFIVSKLKYEYSSDGKKEYHITYNVNDDFIPIMGASMISVLENNQDATLVFHIFTDGYSKENAKKIEEVAKKWNCTCIIYKLNMEPFHDFHIKVERFSRITYARLYMPKIVKEYTSRYIYLDADTMCVASLDKIWEMNLHGAPMGAVSERASAVDYRAGYLHLKGGKYFNDGVMLVDIPCWEQQHITEKAFSYQCEPRKRFLGQSQDVLNLVFDGTNFFLPDDYNVYDGGEYDRGHSVIVHWTGRRKPWQMVVSSFDEQWRKYNTLSPWPTITNIRPVKKPENYHDFKYWGRYRKEKGYIGDYLTGMFWYGILKIRYKLGI</sequence>
<dbReference type="EC" id="2.4.1.58" evidence="4"/>
<dbReference type="GO" id="GO:0046872">
    <property type="term" value="F:metal ion binding"/>
    <property type="evidence" value="ECO:0007669"/>
    <property type="project" value="UniProtKB-KW"/>
</dbReference>
<dbReference type="GO" id="GO:0008919">
    <property type="term" value="F:lipopolysaccharide glucosyltransferase I activity"/>
    <property type="evidence" value="ECO:0007669"/>
    <property type="project" value="UniProtKB-EC"/>
</dbReference>
<dbReference type="EMBL" id="CYYU01000033">
    <property type="protein sequence ID" value="CUO11953.1"/>
    <property type="molecule type" value="Genomic_DNA"/>
</dbReference>
<dbReference type="Proteomes" id="UP000095546">
    <property type="component" value="Unassembled WGS sequence"/>
</dbReference>
<evidence type="ECO:0000256" key="1">
    <source>
        <dbReference type="ARBA" id="ARBA00022676"/>
    </source>
</evidence>
<dbReference type="Gene3D" id="3.90.550.10">
    <property type="entry name" value="Spore Coat Polysaccharide Biosynthesis Protein SpsA, Chain A"/>
    <property type="match status" value="1"/>
</dbReference>
<protein>
    <submittedName>
        <fullName evidence="4">Lipopolysaccharide 1,2-glucosyltransferase</fullName>
        <ecNumber evidence="4">2.4.1.58</ecNumber>
    </submittedName>
</protein>
<gene>
    <name evidence="4" type="primary">rfaJ</name>
    <name evidence="4" type="ORF">ERS852385_02172</name>
</gene>
<dbReference type="CDD" id="cd04194">
    <property type="entry name" value="GT8_A4GalT_like"/>
    <property type="match status" value="1"/>
</dbReference>
<dbReference type="Pfam" id="PF01501">
    <property type="entry name" value="Glyco_transf_8"/>
    <property type="match status" value="1"/>
</dbReference>
<dbReference type="InterPro" id="IPR029044">
    <property type="entry name" value="Nucleotide-diphossugar_trans"/>
</dbReference>
<dbReference type="InterPro" id="IPR002495">
    <property type="entry name" value="Glyco_trans_8"/>
</dbReference>
<dbReference type="PANTHER" id="PTHR13778">
    <property type="entry name" value="GLYCOSYLTRANSFERASE 8 DOMAIN-CONTAINING PROTEIN"/>
    <property type="match status" value="1"/>
</dbReference>
<evidence type="ECO:0000256" key="2">
    <source>
        <dbReference type="ARBA" id="ARBA00022679"/>
    </source>
</evidence>
<keyword evidence="1 4" id="KW-0328">Glycosyltransferase</keyword>
<keyword evidence="5" id="KW-1185">Reference proteome</keyword>
<evidence type="ECO:0000256" key="3">
    <source>
        <dbReference type="ARBA" id="ARBA00022723"/>
    </source>
</evidence>
<evidence type="ECO:0000313" key="4">
    <source>
        <dbReference type="EMBL" id="CUO11953.1"/>
    </source>
</evidence>
<proteinExistence type="predicted"/>
<dbReference type="OrthoDB" id="9798746at2"/>
<dbReference type="SUPFAM" id="SSF53448">
    <property type="entry name" value="Nucleotide-diphospho-sugar transferases"/>
    <property type="match status" value="1"/>
</dbReference>
<dbReference type="STRING" id="187979.ERS852385_02172"/>
<dbReference type="RefSeq" id="WP_055162995.1">
    <property type="nucleotide sequence ID" value="NZ_CABIWZ010000033.1"/>
</dbReference>
<dbReference type="PANTHER" id="PTHR13778:SF47">
    <property type="entry name" value="LIPOPOLYSACCHARIDE 1,3-GALACTOSYLTRANSFERASE"/>
    <property type="match status" value="1"/>
</dbReference>
<dbReference type="InterPro" id="IPR050748">
    <property type="entry name" value="Glycosyltrans_8_dom-fam"/>
</dbReference>